<name>A0A1I7W8D3_HETBA</name>
<protein>
    <submittedName>
        <fullName evidence="2">Mediator of RNA polymerase II transcription subunit 23</fullName>
    </submittedName>
</protein>
<reference evidence="2" key="1">
    <citation type="submission" date="2016-11" db="UniProtKB">
        <authorList>
            <consortium name="WormBaseParasite"/>
        </authorList>
    </citation>
    <scope>IDENTIFICATION</scope>
</reference>
<evidence type="ECO:0000313" key="1">
    <source>
        <dbReference type="Proteomes" id="UP000095283"/>
    </source>
</evidence>
<evidence type="ECO:0000313" key="2">
    <source>
        <dbReference type="WBParaSite" id="Hba_00908"/>
    </source>
</evidence>
<sequence length="401" mass="45398">MQQLCRLHAELTGDMDPPKAYRRNIERLSYNGVCYGLGQLSALSLWTLTGVLSTESSRKSPFLETPLSRLSLSDFLLKSTSELDTASLVRALFENYSHWFSRGLDFLPLPLLSATVRSVPLSVTIIRCILEFSIALIHLGYLMDHPDIGYVIYALLKSVTVVGLESVDRSISEMDLAKQILTWVCTTVIQYESCLAQFTISIYAVINLNKTVDYTIFKNRIPASLEYANLLWSISFRVMEEPLQVSFKNSLIQKLCDAFVIMNFSHPLLSTVTSGIESLIIHTMNFTLVFALRILIVCVFREDSDSRKDSAINFEPFLNEIYNIYRKCELRDASMITSFCERLRESQRLSILSEFSQVVLSNVKSVSVSSRDTRAVGTCLLVSTSTIGDVAYRKNWPNIIY</sequence>
<dbReference type="AlphaFoldDB" id="A0A1I7W8D3"/>
<accession>A0A1I7W8D3</accession>
<organism evidence="1 2">
    <name type="scientific">Heterorhabditis bacteriophora</name>
    <name type="common">Entomopathogenic nematode worm</name>
    <dbReference type="NCBI Taxonomy" id="37862"/>
    <lineage>
        <taxon>Eukaryota</taxon>
        <taxon>Metazoa</taxon>
        <taxon>Ecdysozoa</taxon>
        <taxon>Nematoda</taxon>
        <taxon>Chromadorea</taxon>
        <taxon>Rhabditida</taxon>
        <taxon>Rhabditina</taxon>
        <taxon>Rhabditomorpha</taxon>
        <taxon>Strongyloidea</taxon>
        <taxon>Heterorhabditidae</taxon>
        <taxon>Heterorhabditis</taxon>
    </lineage>
</organism>
<proteinExistence type="predicted"/>
<keyword evidence="1" id="KW-1185">Reference proteome</keyword>
<dbReference type="WBParaSite" id="Hba_00908">
    <property type="protein sequence ID" value="Hba_00908"/>
    <property type="gene ID" value="Hba_00908"/>
</dbReference>
<dbReference type="Proteomes" id="UP000095283">
    <property type="component" value="Unplaced"/>
</dbReference>